<protein>
    <submittedName>
        <fullName evidence="2">Uncharacterized protein</fullName>
    </submittedName>
</protein>
<keyword evidence="3" id="KW-1185">Reference proteome</keyword>
<dbReference type="HOGENOM" id="CLU_2758795_0_0_1"/>
<gene>
    <name evidence="2" type="ORF">M404DRAFT_321888</name>
</gene>
<dbReference type="Proteomes" id="UP000054217">
    <property type="component" value="Unassembled WGS sequence"/>
</dbReference>
<evidence type="ECO:0000313" key="3">
    <source>
        <dbReference type="Proteomes" id="UP000054217"/>
    </source>
</evidence>
<organism evidence="2 3">
    <name type="scientific">Pisolithus tinctorius Marx 270</name>
    <dbReference type="NCBI Taxonomy" id="870435"/>
    <lineage>
        <taxon>Eukaryota</taxon>
        <taxon>Fungi</taxon>
        <taxon>Dikarya</taxon>
        <taxon>Basidiomycota</taxon>
        <taxon>Agaricomycotina</taxon>
        <taxon>Agaricomycetes</taxon>
        <taxon>Agaricomycetidae</taxon>
        <taxon>Boletales</taxon>
        <taxon>Sclerodermatineae</taxon>
        <taxon>Pisolithaceae</taxon>
        <taxon>Pisolithus</taxon>
    </lineage>
</organism>
<reference evidence="3" key="2">
    <citation type="submission" date="2015-01" db="EMBL/GenBank/DDBJ databases">
        <title>Evolutionary Origins and Diversification of the Mycorrhizal Mutualists.</title>
        <authorList>
            <consortium name="DOE Joint Genome Institute"/>
            <consortium name="Mycorrhizal Genomics Consortium"/>
            <person name="Kohler A."/>
            <person name="Kuo A."/>
            <person name="Nagy L.G."/>
            <person name="Floudas D."/>
            <person name="Copeland A."/>
            <person name="Barry K.W."/>
            <person name="Cichocki N."/>
            <person name="Veneault-Fourrey C."/>
            <person name="LaButti K."/>
            <person name="Lindquist E.A."/>
            <person name="Lipzen A."/>
            <person name="Lundell T."/>
            <person name="Morin E."/>
            <person name="Murat C."/>
            <person name="Riley R."/>
            <person name="Ohm R."/>
            <person name="Sun H."/>
            <person name="Tunlid A."/>
            <person name="Henrissat B."/>
            <person name="Grigoriev I.V."/>
            <person name="Hibbett D.S."/>
            <person name="Martin F."/>
        </authorList>
    </citation>
    <scope>NUCLEOTIDE SEQUENCE [LARGE SCALE GENOMIC DNA]</scope>
    <source>
        <strain evidence="3">Marx 270</strain>
    </source>
</reference>
<name>A0A0C3PJA6_PISTI</name>
<evidence type="ECO:0000256" key="1">
    <source>
        <dbReference type="SAM" id="MobiDB-lite"/>
    </source>
</evidence>
<proteinExistence type="predicted"/>
<reference evidence="2 3" key="1">
    <citation type="submission" date="2014-04" db="EMBL/GenBank/DDBJ databases">
        <authorList>
            <consortium name="DOE Joint Genome Institute"/>
            <person name="Kuo A."/>
            <person name="Kohler A."/>
            <person name="Costa M.D."/>
            <person name="Nagy L.G."/>
            <person name="Floudas D."/>
            <person name="Copeland A."/>
            <person name="Barry K.W."/>
            <person name="Cichocki N."/>
            <person name="Veneault-Fourrey C."/>
            <person name="LaButti K."/>
            <person name="Lindquist E.A."/>
            <person name="Lipzen A."/>
            <person name="Lundell T."/>
            <person name="Morin E."/>
            <person name="Murat C."/>
            <person name="Sun H."/>
            <person name="Tunlid A."/>
            <person name="Henrissat B."/>
            <person name="Grigoriev I.V."/>
            <person name="Hibbett D.S."/>
            <person name="Martin F."/>
            <person name="Nordberg H.P."/>
            <person name="Cantor M.N."/>
            <person name="Hua S.X."/>
        </authorList>
    </citation>
    <scope>NUCLEOTIDE SEQUENCE [LARGE SCALE GENOMIC DNA]</scope>
    <source>
        <strain evidence="2 3">Marx 270</strain>
    </source>
</reference>
<evidence type="ECO:0000313" key="2">
    <source>
        <dbReference type="EMBL" id="KIO08676.1"/>
    </source>
</evidence>
<sequence length="70" mass="7673">MNSLIAVNYGAYPGKSNATNDDRSPREGLAPVSPSTFATFHRVDTFDARELQTIRGLQDLLRCCDVAVKT</sequence>
<feature type="region of interest" description="Disordered" evidence="1">
    <location>
        <begin position="9"/>
        <end position="31"/>
    </location>
</feature>
<dbReference type="EMBL" id="KN831956">
    <property type="protein sequence ID" value="KIO08676.1"/>
    <property type="molecule type" value="Genomic_DNA"/>
</dbReference>
<dbReference type="InParanoid" id="A0A0C3PJA6"/>
<accession>A0A0C3PJA6</accession>
<dbReference type="AlphaFoldDB" id="A0A0C3PJA6"/>